<feature type="non-terminal residue" evidence="6">
    <location>
        <position position="203"/>
    </location>
</feature>
<organism evidence="6 7">
    <name type="scientific">Caulochytrium protostelioides</name>
    <dbReference type="NCBI Taxonomy" id="1555241"/>
    <lineage>
        <taxon>Eukaryota</taxon>
        <taxon>Fungi</taxon>
        <taxon>Fungi incertae sedis</taxon>
        <taxon>Chytridiomycota</taxon>
        <taxon>Chytridiomycota incertae sedis</taxon>
        <taxon>Chytridiomycetes</taxon>
        <taxon>Caulochytriales</taxon>
        <taxon>Caulochytriaceae</taxon>
        <taxon>Caulochytrium</taxon>
    </lineage>
</organism>
<evidence type="ECO:0000256" key="1">
    <source>
        <dbReference type="ARBA" id="ARBA00022741"/>
    </source>
</evidence>
<evidence type="ECO:0000256" key="4">
    <source>
        <dbReference type="RuleBase" id="RU003651"/>
    </source>
</evidence>
<dbReference type="AlphaFoldDB" id="A0A4P9XC34"/>
<evidence type="ECO:0000256" key="3">
    <source>
        <dbReference type="ARBA" id="ARBA00023054"/>
    </source>
</evidence>
<evidence type="ECO:0000259" key="5">
    <source>
        <dbReference type="SMART" id="SM00382"/>
    </source>
</evidence>
<dbReference type="SMART" id="SM00382">
    <property type="entry name" value="AAA"/>
    <property type="match status" value="1"/>
</dbReference>
<gene>
    <name evidence="6" type="ORF">CXG81DRAFT_2515</name>
</gene>
<proteinExistence type="inferred from homology"/>
<dbReference type="PANTHER" id="PTHR23077">
    <property type="entry name" value="AAA-FAMILY ATPASE"/>
    <property type="match status" value="1"/>
</dbReference>
<keyword evidence="1 4" id="KW-0547">Nucleotide-binding</keyword>
<dbReference type="InterPro" id="IPR027417">
    <property type="entry name" value="P-loop_NTPase"/>
</dbReference>
<dbReference type="FunFam" id="3.40.50.300:FF:001025">
    <property type="entry name" value="ATPase family, AAA domain-containing 2B"/>
    <property type="match status" value="1"/>
</dbReference>
<feature type="domain" description="AAA+ ATPase" evidence="5">
    <location>
        <begin position="37"/>
        <end position="194"/>
    </location>
</feature>
<dbReference type="Proteomes" id="UP000274922">
    <property type="component" value="Unassembled WGS sequence"/>
</dbReference>
<dbReference type="InterPro" id="IPR003959">
    <property type="entry name" value="ATPase_AAA_core"/>
</dbReference>
<dbReference type="OrthoDB" id="5421at2759"/>
<evidence type="ECO:0000256" key="2">
    <source>
        <dbReference type="ARBA" id="ARBA00022840"/>
    </source>
</evidence>
<dbReference type="InterPro" id="IPR003960">
    <property type="entry name" value="ATPase_AAA_CS"/>
</dbReference>
<dbReference type="Gene3D" id="3.40.50.300">
    <property type="entry name" value="P-loop containing nucleotide triphosphate hydrolases"/>
    <property type="match status" value="1"/>
</dbReference>
<dbReference type="EMBL" id="ML014131">
    <property type="protein sequence ID" value="RKP02973.1"/>
    <property type="molecule type" value="Genomic_DNA"/>
</dbReference>
<dbReference type="GO" id="GO:0005524">
    <property type="term" value="F:ATP binding"/>
    <property type="evidence" value="ECO:0007669"/>
    <property type="project" value="UniProtKB-KW"/>
</dbReference>
<dbReference type="Pfam" id="PF00004">
    <property type="entry name" value="AAA"/>
    <property type="match status" value="1"/>
</dbReference>
<keyword evidence="2 4" id="KW-0067">ATP-binding</keyword>
<keyword evidence="7" id="KW-1185">Reference proteome</keyword>
<dbReference type="InterPro" id="IPR003593">
    <property type="entry name" value="AAA+_ATPase"/>
</dbReference>
<dbReference type="PROSITE" id="PS00674">
    <property type="entry name" value="AAA"/>
    <property type="match status" value="1"/>
</dbReference>
<accession>A0A4P9XC34</accession>
<dbReference type="SUPFAM" id="SSF52540">
    <property type="entry name" value="P-loop containing nucleoside triphosphate hydrolases"/>
    <property type="match status" value="1"/>
</dbReference>
<dbReference type="GO" id="GO:0016887">
    <property type="term" value="F:ATP hydrolysis activity"/>
    <property type="evidence" value="ECO:0007669"/>
    <property type="project" value="InterPro"/>
</dbReference>
<dbReference type="InterPro" id="IPR050168">
    <property type="entry name" value="AAA_ATPase_domain"/>
</dbReference>
<sequence>AAWGGLEGLDDVLARLEELLIRPLHEPERYAALGVRPARGILLHGPAGTGKTTLVRALAARAGYTCYALDAAQLYSVYLGESERQLRELFRRARATAPSLVFLDEVETLVTNRFASESGGDGGGGGGGATDVAARITSTLLNELDGIDSGETEDANYRMPDVVVVGATNRLHAVDPALKRPGRLEHWVHVPVPDAKGRRALLR</sequence>
<name>A0A4P9XC34_9FUNG</name>
<keyword evidence="3" id="KW-0175">Coiled coil</keyword>
<dbReference type="PANTHER" id="PTHR23077:SF117">
    <property type="entry name" value="AAA+ ATPASE DOMAIN-CONTAINING PROTEIN"/>
    <property type="match status" value="1"/>
</dbReference>
<feature type="non-terminal residue" evidence="6">
    <location>
        <position position="1"/>
    </location>
</feature>
<comment type="similarity">
    <text evidence="4">Belongs to the AAA ATPase family.</text>
</comment>
<dbReference type="STRING" id="1555241.A0A4P9XC34"/>
<reference evidence="7" key="1">
    <citation type="journal article" date="2018" name="Nat. Microbiol.">
        <title>Leveraging single-cell genomics to expand the fungal tree of life.</title>
        <authorList>
            <person name="Ahrendt S.R."/>
            <person name="Quandt C.A."/>
            <person name="Ciobanu D."/>
            <person name="Clum A."/>
            <person name="Salamov A."/>
            <person name="Andreopoulos B."/>
            <person name="Cheng J.F."/>
            <person name="Woyke T."/>
            <person name="Pelin A."/>
            <person name="Henrissat B."/>
            <person name="Reynolds N.K."/>
            <person name="Benny G.L."/>
            <person name="Smith M.E."/>
            <person name="James T.Y."/>
            <person name="Grigoriev I.V."/>
        </authorList>
    </citation>
    <scope>NUCLEOTIDE SEQUENCE [LARGE SCALE GENOMIC DNA]</scope>
    <source>
        <strain evidence="7">ATCC 52028</strain>
    </source>
</reference>
<evidence type="ECO:0000313" key="6">
    <source>
        <dbReference type="EMBL" id="RKP02973.1"/>
    </source>
</evidence>
<protein>
    <recommendedName>
        <fullName evidence="5">AAA+ ATPase domain-containing protein</fullName>
    </recommendedName>
</protein>
<evidence type="ECO:0000313" key="7">
    <source>
        <dbReference type="Proteomes" id="UP000274922"/>
    </source>
</evidence>